<dbReference type="CDD" id="cd00392">
    <property type="entry name" value="Ribosomal_L13"/>
    <property type="match status" value="1"/>
</dbReference>
<name>A0A1Q5PQJ3_9ACTO</name>
<dbReference type="Proteomes" id="UP000186785">
    <property type="component" value="Unassembled WGS sequence"/>
</dbReference>
<dbReference type="GO" id="GO:0003735">
    <property type="term" value="F:structural constituent of ribosome"/>
    <property type="evidence" value="ECO:0007669"/>
    <property type="project" value="InterPro"/>
</dbReference>
<protein>
    <recommendedName>
        <fullName evidence="4 5">Large ribosomal subunit protein uL13</fullName>
    </recommendedName>
</protein>
<evidence type="ECO:0000256" key="3">
    <source>
        <dbReference type="ARBA" id="ARBA00023274"/>
    </source>
</evidence>
<comment type="subunit">
    <text evidence="5">Part of the 50S ribosomal subunit.</text>
</comment>
<dbReference type="SUPFAM" id="SSF52161">
    <property type="entry name" value="Ribosomal protein L13"/>
    <property type="match status" value="1"/>
</dbReference>
<dbReference type="InterPro" id="IPR036899">
    <property type="entry name" value="Ribosomal_uL13_sf"/>
</dbReference>
<keyword evidence="9" id="KW-1185">Reference proteome</keyword>
<dbReference type="FunFam" id="3.90.1180.10:FF:000001">
    <property type="entry name" value="50S ribosomal protein L13"/>
    <property type="match status" value="1"/>
</dbReference>
<dbReference type="GO" id="GO:0017148">
    <property type="term" value="P:negative regulation of translation"/>
    <property type="evidence" value="ECO:0007669"/>
    <property type="project" value="TreeGrafter"/>
</dbReference>
<evidence type="ECO:0000256" key="5">
    <source>
        <dbReference type="HAMAP-Rule" id="MF_01366"/>
    </source>
</evidence>
<comment type="caution">
    <text evidence="8">The sequence shown here is derived from an EMBL/GenBank/DDBJ whole genome shotgun (WGS) entry which is preliminary data.</text>
</comment>
<dbReference type="InterPro" id="IPR005822">
    <property type="entry name" value="Ribosomal_uL13"/>
</dbReference>
<dbReference type="Gene3D" id="3.90.1180.10">
    <property type="entry name" value="Ribosomal protein L13"/>
    <property type="match status" value="1"/>
</dbReference>
<dbReference type="PANTHER" id="PTHR11545">
    <property type="entry name" value="RIBOSOMAL PROTEIN L13"/>
    <property type="match status" value="1"/>
</dbReference>
<dbReference type="GO" id="GO:0022625">
    <property type="term" value="C:cytosolic large ribosomal subunit"/>
    <property type="evidence" value="ECO:0007669"/>
    <property type="project" value="TreeGrafter"/>
</dbReference>
<accession>A0A1Q5PQJ3</accession>
<comment type="function">
    <text evidence="5 7">This protein is one of the early assembly proteins of the 50S ribosomal subunit, although it is not seen to bind rRNA by itself. It is important during the early stages of 50S assembly.</text>
</comment>
<dbReference type="InterPro" id="IPR023563">
    <property type="entry name" value="Ribosomal_uL13_CS"/>
</dbReference>
<dbReference type="HAMAP" id="MF_01366">
    <property type="entry name" value="Ribosomal_uL13"/>
    <property type="match status" value="1"/>
</dbReference>
<dbReference type="STRING" id="1921764.BSR28_00475"/>
<evidence type="ECO:0000256" key="2">
    <source>
        <dbReference type="ARBA" id="ARBA00022980"/>
    </source>
</evidence>
<keyword evidence="2 5" id="KW-0689">Ribosomal protein</keyword>
<dbReference type="OrthoDB" id="9801330at2"/>
<dbReference type="InterPro" id="IPR005823">
    <property type="entry name" value="Ribosomal_uL13_bac-type"/>
</dbReference>
<evidence type="ECO:0000256" key="6">
    <source>
        <dbReference type="RuleBase" id="RU003877"/>
    </source>
</evidence>
<evidence type="ECO:0000256" key="4">
    <source>
        <dbReference type="ARBA" id="ARBA00035201"/>
    </source>
</evidence>
<comment type="similarity">
    <text evidence="1 5 6">Belongs to the universal ribosomal protein uL13 family.</text>
</comment>
<dbReference type="RefSeq" id="WP_073708626.1">
    <property type="nucleotide sequence ID" value="NZ_MQSU01000001.1"/>
</dbReference>
<dbReference type="GO" id="GO:0006412">
    <property type="term" value="P:translation"/>
    <property type="evidence" value="ECO:0007669"/>
    <property type="project" value="UniProtKB-UniRule"/>
</dbReference>
<dbReference type="Pfam" id="PF00572">
    <property type="entry name" value="Ribosomal_L13"/>
    <property type="match status" value="1"/>
</dbReference>
<evidence type="ECO:0000313" key="8">
    <source>
        <dbReference type="EMBL" id="OKL49742.1"/>
    </source>
</evidence>
<reference evidence="8 9" key="1">
    <citation type="submission" date="2016-11" db="EMBL/GenBank/DDBJ databases">
        <title>Actinomyces gypaetusis sp. nov. isolated from the vulture Gypaetus barbatus in Qinghai Tibet Plateau China.</title>
        <authorList>
            <person name="Meng X."/>
        </authorList>
    </citation>
    <scope>NUCLEOTIDE SEQUENCE [LARGE SCALE GENOMIC DNA]</scope>
    <source>
        <strain evidence="8 9">VUL4_2</strain>
    </source>
</reference>
<dbReference type="PROSITE" id="PS00783">
    <property type="entry name" value="RIBOSOMAL_L13"/>
    <property type="match status" value="1"/>
</dbReference>
<dbReference type="EMBL" id="MQSV01000001">
    <property type="protein sequence ID" value="OKL49742.1"/>
    <property type="molecule type" value="Genomic_DNA"/>
</dbReference>
<dbReference type="PANTHER" id="PTHR11545:SF2">
    <property type="entry name" value="LARGE RIBOSOMAL SUBUNIT PROTEIN UL13M"/>
    <property type="match status" value="1"/>
</dbReference>
<gene>
    <name evidence="5 7" type="primary">rplM</name>
    <name evidence="8" type="ORF">BSR29_01975</name>
</gene>
<dbReference type="PIRSF" id="PIRSF002181">
    <property type="entry name" value="Ribosomal_L13"/>
    <property type="match status" value="1"/>
</dbReference>
<evidence type="ECO:0000256" key="1">
    <source>
        <dbReference type="ARBA" id="ARBA00006227"/>
    </source>
</evidence>
<keyword evidence="3 5" id="KW-0687">Ribonucleoprotein</keyword>
<dbReference type="NCBIfam" id="TIGR01066">
    <property type="entry name" value="rplM_bact"/>
    <property type="match status" value="1"/>
</dbReference>
<dbReference type="GO" id="GO:0003729">
    <property type="term" value="F:mRNA binding"/>
    <property type="evidence" value="ECO:0007669"/>
    <property type="project" value="TreeGrafter"/>
</dbReference>
<dbReference type="AlphaFoldDB" id="A0A1Q5PQJ3"/>
<evidence type="ECO:0000313" key="9">
    <source>
        <dbReference type="Proteomes" id="UP000186785"/>
    </source>
</evidence>
<sequence length="148" mass="16221">MRTYSPKPGDASPKWYVVDATDVVLGRLASHVAVLLRGKHKPTFAPHMDQGDFVIVINADKVALSGNKADTKFAYRHSGRPGGLTAVSYRDLLATRPERAVEKAVKGMLPKNKLGRAQLRKLKVYAGPEHPHAAQQPEAFEITQVAQQ</sequence>
<proteinExistence type="inferred from homology"/>
<evidence type="ECO:0000256" key="7">
    <source>
        <dbReference type="RuleBase" id="RU003878"/>
    </source>
</evidence>
<organism evidence="8 9">
    <name type="scientific">Boudabousia liubingyangii</name>
    <dbReference type="NCBI Taxonomy" id="1921764"/>
    <lineage>
        <taxon>Bacteria</taxon>
        <taxon>Bacillati</taxon>
        <taxon>Actinomycetota</taxon>
        <taxon>Actinomycetes</taxon>
        <taxon>Actinomycetales</taxon>
        <taxon>Actinomycetaceae</taxon>
        <taxon>Boudabousia</taxon>
    </lineage>
</organism>